<protein>
    <submittedName>
        <fullName evidence="1">Uncharacterized protein</fullName>
    </submittedName>
</protein>
<accession>A0ACB7TAH1</accession>
<evidence type="ECO:0000313" key="2">
    <source>
        <dbReference type="Proteomes" id="UP000821845"/>
    </source>
</evidence>
<reference evidence="1" key="1">
    <citation type="submission" date="2020-05" db="EMBL/GenBank/DDBJ databases">
        <title>Large-scale comparative analyses of tick genomes elucidate their genetic diversity and vector capacities.</title>
        <authorList>
            <person name="Jia N."/>
            <person name="Wang J."/>
            <person name="Shi W."/>
            <person name="Du L."/>
            <person name="Sun Y."/>
            <person name="Zhan W."/>
            <person name="Jiang J."/>
            <person name="Wang Q."/>
            <person name="Zhang B."/>
            <person name="Ji P."/>
            <person name="Sakyi L.B."/>
            <person name="Cui X."/>
            <person name="Yuan T."/>
            <person name="Jiang B."/>
            <person name="Yang W."/>
            <person name="Lam T.T.-Y."/>
            <person name="Chang Q."/>
            <person name="Ding S."/>
            <person name="Wang X."/>
            <person name="Zhu J."/>
            <person name="Ruan X."/>
            <person name="Zhao L."/>
            <person name="Wei J."/>
            <person name="Que T."/>
            <person name="Du C."/>
            <person name="Cheng J."/>
            <person name="Dai P."/>
            <person name="Han X."/>
            <person name="Huang E."/>
            <person name="Gao Y."/>
            <person name="Liu J."/>
            <person name="Shao H."/>
            <person name="Ye R."/>
            <person name="Li L."/>
            <person name="Wei W."/>
            <person name="Wang X."/>
            <person name="Wang C."/>
            <person name="Yang T."/>
            <person name="Huo Q."/>
            <person name="Li W."/>
            <person name="Guo W."/>
            <person name="Chen H."/>
            <person name="Zhou L."/>
            <person name="Ni X."/>
            <person name="Tian J."/>
            <person name="Zhou Y."/>
            <person name="Sheng Y."/>
            <person name="Liu T."/>
            <person name="Pan Y."/>
            <person name="Xia L."/>
            <person name="Li J."/>
            <person name="Zhao F."/>
            <person name="Cao W."/>
        </authorList>
    </citation>
    <scope>NUCLEOTIDE SEQUENCE</scope>
    <source>
        <strain evidence="1">Hyas-2018</strain>
    </source>
</reference>
<proteinExistence type="predicted"/>
<comment type="caution">
    <text evidence="1">The sequence shown here is derived from an EMBL/GenBank/DDBJ whole genome shotgun (WGS) entry which is preliminary data.</text>
</comment>
<dbReference type="Proteomes" id="UP000821845">
    <property type="component" value="Chromosome 10"/>
</dbReference>
<name>A0ACB7TAH1_HYAAI</name>
<keyword evidence="2" id="KW-1185">Reference proteome</keyword>
<gene>
    <name evidence="1" type="ORF">HPB50_016284</name>
</gene>
<evidence type="ECO:0000313" key="1">
    <source>
        <dbReference type="EMBL" id="KAH6943154.1"/>
    </source>
</evidence>
<organism evidence="1 2">
    <name type="scientific">Hyalomma asiaticum</name>
    <name type="common">Tick</name>
    <dbReference type="NCBI Taxonomy" id="266040"/>
    <lineage>
        <taxon>Eukaryota</taxon>
        <taxon>Metazoa</taxon>
        <taxon>Ecdysozoa</taxon>
        <taxon>Arthropoda</taxon>
        <taxon>Chelicerata</taxon>
        <taxon>Arachnida</taxon>
        <taxon>Acari</taxon>
        <taxon>Parasitiformes</taxon>
        <taxon>Ixodida</taxon>
        <taxon>Ixodoidea</taxon>
        <taxon>Ixodidae</taxon>
        <taxon>Hyalomminae</taxon>
        <taxon>Hyalomma</taxon>
    </lineage>
</organism>
<dbReference type="EMBL" id="CM023490">
    <property type="protein sequence ID" value="KAH6943154.1"/>
    <property type="molecule type" value="Genomic_DNA"/>
</dbReference>
<sequence length="147" mass="17181">MSQVSHVPALTQRSIAWTAPIVANPSRARNNRPFCFACRSVGHVARYCHRLAPVYTDARSQYNYMDRPRPRYESPDPQSNTSSRDYPQSGRYVALVGLLSRARWKPRRQRRARFFAAFWACCEPHERSRRRPLEQFAAGLERASRRK</sequence>